<proteinExistence type="predicted"/>
<organism evidence="3 4">
    <name type="scientific">Dactylosporangium maewongense</name>
    <dbReference type="NCBI Taxonomy" id="634393"/>
    <lineage>
        <taxon>Bacteria</taxon>
        <taxon>Bacillati</taxon>
        <taxon>Actinomycetota</taxon>
        <taxon>Actinomycetes</taxon>
        <taxon>Micromonosporales</taxon>
        <taxon>Micromonosporaceae</taxon>
        <taxon>Dactylosporangium</taxon>
    </lineage>
</organism>
<feature type="region of interest" description="Disordered" evidence="1">
    <location>
        <begin position="1"/>
        <end position="22"/>
    </location>
</feature>
<dbReference type="EMBL" id="BAAAQD010000001">
    <property type="protein sequence ID" value="GAA1500017.1"/>
    <property type="molecule type" value="Genomic_DNA"/>
</dbReference>
<dbReference type="RefSeq" id="WP_344500678.1">
    <property type="nucleotide sequence ID" value="NZ_BAAAQD010000001.1"/>
</dbReference>
<dbReference type="Pfam" id="PF04149">
    <property type="entry name" value="DUF397"/>
    <property type="match status" value="1"/>
</dbReference>
<accession>A0ABN1ZJB6</accession>
<gene>
    <name evidence="3" type="ORF">GCM10009827_004550</name>
</gene>
<dbReference type="Proteomes" id="UP001501470">
    <property type="component" value="Unassembled WGS sequence"/>
</dbReference>
<evidence type="ECO:0000313" key="3">
    <source>
        <dbReference type="EMBL" id="GAA1500017.1"/>
    </source>
</evidence>
<evidence type="ECO:0000313" key="4">
    <source>
        <dbReference type="Proteomes" id="UP001501470"/>
    </source>
</evidence>
<name>A0ABN1ZJB6_9ACTN</name>
<feature type="domain" description="DUF397" evidence="2">
    <location>
        <begin position="8"/>
        <end position="62"/>
    </location>
</feature>
<evidence type="ECO:0000259" key="2">
    <source>
        <dbReference type="Pfam" id="PF04149"/>
    </source>
</evidence>
<comment type="caution">
    <text evidence="3">The sequence shown here is derived from an EMBL/GenBank/DDBJ whole genome shotgun (WGS) entry which is preliminary data.</text>
</comment>
<sequence>MPAQFTGAGWRKSSHSNGNGGNNCVEVTVAASAVGVRDSKNPDGAVLRFSPAAWKSFLSDAKHGNFDVIS</sequence>
<evidence type="ECO:0000256" key="1">
    <source>
        <dbReference type="SAM" id="MobiDB-lite"/>
    </source>
</evidence>
<keyword evidence="4" id="KW-1185">Reference proteome</keyword>
<dbReference type="InterPro" id="IPR007278">
    <property type="entry name" value="DUF397"/>
</dbReference>
<reference evidence="3 4" key="1">
    <citation type="journal article" date="2019" name="Int. J. Syst. Evol. Microbiol.">
        <title>The Global Catalogue of Microorganisms (GCM) 10K type strain sequencing project: providing services to taxonomists for standard genome sequencing and annotation.</title>
        <authorList>
            <consortium name="The Broad Institute Genomics Platform"/>
            <consortium name="The Broad Institute Genome Sequencing Center for Infectious Disease"/>
            <person name="Wu L."/>
            <person name="Ma J."/>
        </authorList>
    </citation>
    <scope>NUCLEOTIDE SEQUENCE [LARGE SCALE GENOMIC DNA]</scope>
    <source>
        <strain evidence="3 4">JCM 15933</strain>
    </source>
</reference>
<protein>
    <recommendedName>
        <fullName evidence="2">DUF397 domain-containing protein</fullName>
    </recommendedName>
</protein>